<dbReference type="Proteomes" id="UP000005801">
    <property type="component" value="Unassembled WGS sequence"/>
</dbReference>
<feature type="region of interest" description="Disordered" evidence="1">
    <location>
        <begin position="1"/>
        <end position="41"/>
    </location>
</feature>
<feature type="compositionally biased region" description="Basic and acidic residues" evidence="1">
    <location>
        <begin position="18"/>
        <end position="39"/>
    </location>
</feature>
<evidence type="ECO:0000256" key="1">
    <source>
        <dbReference type="SAM" id="MobiDB-lite"/>
    </source>
</evidence>
<proteinExistence type="predicted"/>
<protein>
    <submittedName>
        <fullName evidence="2">Uncharacterized protein</fullName>
    </submittedName>
</protein>
<accession>A6G9P6</accession>
<feature type="compositionally biased region" description="Basic residues" evidence="1">
    <location>
        <begin position="8"/>
        <end position="17"/>
    </location>
</feature>
<sequence length="226" mass="25710">MGPDPARRRAQAHRRRQGLPDRSPDQERNQTDDNYRKIAQESPSLISQASDILERAINYQAQAVESLADQRTGEVEFRVKVFAEEQETQRQALRTEWWRYALDSFLGSVVPAGQQMFETWVNQAASTPFQAFEYAQQALAYLGMTLDESQLSALFQGKKAAVQSFVELLEYASGQTTEKEAIDALQGSERIFRSKRYKSIAAPEQQLAGRFVLSRAAMYRMGNFEP</sequence>
<name>A6G9P6_9BACT</name>
<keyword evidence="3" id="KW-1185">Reference proteome</keyword>
<gene>
    <name evidence="2" type="ORF">PPSIR1_38034</name>
</gene>
<dbReference type="RefSeq" id="WP_006973438.1">
    <property type="nucleotide sequence ID" value="NZ_ABCS01000046.1"/>
</dbReference>
<dbReference type="AlphaFoldDB" id="A6G9P6"/>
<dbReference type="EMBL" id="ABCS01000046">
    <property type="protein sequence ID" value="EDM77440.1"/>
    <property type="molecule type" value="Genomic_DNA"/>
</dbReference>
<comment type="caution">
    <text evidence="2">The sequence shown here is derived from an EMBL/GenBank/DDBJ whole genome shotgun (WGS) entry which is preliminary data.</text>
</comment>
<evidence type="ECO:0000313" key="2">
    <source>
        <dbReference type="EMBL" id="EDM77440.1"/>
    </source>
</evidence>
<reference evidence="2 3" key="1">
    <citation type="submission" date="2007-06" db="EMBL/GenBank/DDBJ databases">
        <authorList>
            <person name="Shimkets L."/>
            <person name="Ferriera S."/>
            <person name="Johnson J."/>
            <person name="Kravitz S."/>
            <person name="Beeson K."/>
            <person name="Sutton G."/>
            <person name="Rogers Y.-H."/>
            <person name="Friedman R."/>
            <person name="Frazier M."/>
            <person name="Venter J.C."/>
        </authorList>
    </citation>
    <scope>NUCLEOTIDE SEQUENCE [LARGE SCALE GENOMIC DNA]</scope>
    <source>
        <strain evidence="2 3">SIR-1</strain>
    </source>
</reference>
<evidence type="ECO:0000313" key="3">
    <source>
        <dbReference type="Proteomes" id="UP000005801"/>
    </source>
</evidence>
<dbReference type="STRING" id="391625.PPSIR1_38034"/>
<organism evidence="2 3">
    <name type="scientific">Plesiocystis pacifica SIR-1</name>
    <dbReference type="NCBI Taxonomy" id="391625"/>
    <lineage>
        <taxon>Bacteria</taxon>
        <taxon>Pseudomonadati</taxon>
        <taxon>Myxococcota</taxon>
        <taxon>Polyangia</taxon>
        <taxon>Nannocystales</taxon>
        <taxon>Nannocystaceae</taxon>
        <taxon>Plesiocystis</taxon>
    </lineage>
</organism>